<dbReference type="EMBL" id="JNBS01004401">
    <property type="protein sequence ID" value="OQR83374.1"/>
    <property type="molecule type" value="Genomic_DNA"/>
</dbReference>
<keyword evidence="4" id="KW-1185">Reference proteome</keyword>
<feature type="transmembrane region" description="Helical" evidence="2">
    <location>
        <begin position="115"/>
        <end position="137"/>
    </location>
</feature>
<dbReference type="PANTHER" id="PTHR19241">
    <property type="entry name" value="ATP-BINDING CASSETTE TRANSPORTER"/>
    <property type="match status" value="1"/>
</dbReference>
<keyword evidence="2" id="KW-1133">Transmembrane helix</keyword>
<evidence type="ECO:0000256" key="2">
    <source>
        <dbReference type="SAM" id="Phobius"/>
    </source>
</evidence>
<organism evidence="3 4">
    <name type="scientific">Thraustotheca clavata</name>
    <dbReference type="NCBI Taxonomy" id="74557"/>
    <lineage>
        <taxon>Eukaryota</taxon>
        <taxon>Sar</taxon>
        <taxon>Stramenopiles</taxon>
        <taxon>Oomycota</taxon>
        <taxon>Saprolegniomycetes</taxon>
        <taxon>Saprolegniales</taxon>
        <taxon>Achlyaceae</taxon>
        <taxon>Thraustotheca</taxon>
    </lineage>
</organism>
<keyword evidence="1" id="KW-0813">Transport</keyword>
<dbReference type="OrthoDB" id="105165at2759"/>
<sequence length="145" mass="16446">MNVYMGQLMAYTMPSIEVAALAGISLNSIFFLFMGFNPTASQLPKGYHWLYTITPPKYAFAILSAETFAKCTDGTQIGCNVMKNVPQTILQDMNKTSVTVKQYVEYTYHTYYDDALLNIMVTLGCIIFFRLLGLLALRFVNHQKR</sequence>
<dbReference type="AlphaFoldDB" id="A0A1V9YCC8"/>
<comment type="caution">
    <text evidence="3">The sequence shown here is derived from an EMBL/GenBank/DDBJ whole genome shotgun (WGS) entry which is preliminary data.</text>
</comment>
<keyword evidence="3" id="KW-0547">Nucleotide-binding</keyword>
<proteinExistence type="predicted"/>
<evidence type="ECO:0000313" key="4">
    <source>
        <dbReference type="Proteomes" id="UP000243217"/>
    </source>
</evidence>
<evidence type="ECO:0000256" key="1">
    <source>
        <dbReference type="ARBA" id="ARBA00022448"/>
    </source>
</evidence>
<reference evidence="3 4" key="1">
    <citation type="journal article" date="2014" name="Genome Biol. Evol.">
        <title>The secreted proteins of Achlya hypogyna and Thraustotheca clavata identify the ancestral oomycete secretome and reveal gene acquisitions by horizontal gene transfer.</title>
        <authorList>
            <person name="Misner I."/>
            <person name="Blouin N."/>
            <person name="Leonard G."/>
            <person name="Richards T.A."/>
            <person name="Lane C.E."/>
        </authorList>
    </citation>
    <scope>NUCLEOTIDE SEQUENCE [LARGE SCALE GENOMIC DNA]</scope>
    <source>
        <strain evidence="3 4">ATCC 34112</strain>
    </source>
</reference>
<keyword evidence="3" id="KW-0067">ATP-binding</keyword>
<dbReference type="GO" id="GO:0005524">
    <property type="term" value="F:ATP binding"/>
    <property type="evidence" value="ECO:0007669"/>
    <property type="project" value="UniProtKB-KW"/>
</dbReference>
<dbReference type="STRING" id="74557.A0A1V9YCC8"/>
<protein>
    <submittedName>
        <fullName evidence="3">ATP-binding Cassette (ABC) Superfamily</fullName>
    </submittedName>
</protein>
<name>A0A1V9YCC8_9STRA</name>
<keyword evidence="2" id="KW-0472">Membrane</keyword>
<accession>A0A1V9YCC8</accession>
<evidence type="ECO:0000313" key="3">
    <source>
        <dbReference type="EMBL" id="OQR83374.1"/>
    </source>
</evidence>
<dbReference type="Proteomes" id="UP000243217">
    <property type="component" value="Unassembled WGS sequence"/>
</dbReference>
<feature type="transmembrane region" description="Helical" evidence="2">
    <location>
        <begin position="12"/>
        <end position="36"/>
    </location>
</feature>
<gene>
    <name evidence="3" type="ORF">THRCLA_23163</name>
</gene>
<keyword evidence="2" id="KW-0812">Transmembrane</keyword>